<name>A0A2R9SQY6_9BACL</name>
<feature type="domain" description="Solute-binding protein family 3/N-terminal" evidence="8">
    <location>
        <begin position="47"/>
        <end position="269"/>
    </location>
</feature>
<evidence type="ECO:0000256" key="1">
    <source>
        <dbReference type="ARBA" id="ARBA00004418"/>
    </source>
</evidence>
<dbReference type="PANTHER" id="PTHR30024">
    <property type="entry name" value="ALIPHATIC SULFONATES-BINDING PROTEIN-RELATED"/>
    <property type="match status" value="1"/>
</dbReference>
<comment type="function">
    <text evidence="5">Part of a binding-protein-dependent transport system for aliphatic sulfonates. Putative binding protein.</text>
</comment>
<dbReference type="PANTHER" id="PTHR30024:SF42">
    <property type="entry name" value="ALIPHATIC SULFONATES-BINDING PROTEIN-RELATED"/>
    <property type="match status" value="1"/>
</dbReference>
<keyword evidence="4 7" id="KW-0732">Signal</keyword>
<evidence type="ECO:0000256" key="4">
    <source>
        <dbReference type="ARBA" id="ARBA00022729"/>
    </source>
</evidence>
<dbReference type="Gene3D" id="3.40.190.10">
    <property type="entry name" value="Periplasmic binding protein-like II"/>
    <property type="match status" value="2"/>
</dbReference>
<keyword evidence="3" id="KW-0813">Transport</keyword>
<organism evidence="9 10">
    <name type="scientific">Paenibacillus vortex V453</name>
    <dbReference type="NCBI Taxonomy" id="715225"/>
    <lineage>
        <taxon>Bacteria</taxon>
        <taxon>Bacillati</taxon>
        <taxon>Bacillota</taxon>
        <taxon>Bacilli</taxon>
        <taxon>Bacillales</taxon>
        <taxon>Paenibacillaceae</taxon>
        <taxon>Paenibacillus</taxon>
    </lineage>
</organism>
<reference evidence="9 10" key="1">
    <citation type="journal article" date="2010" name="BMC Genomics">
        <title>Genome sequence of the pattern forming Paenibacillus vortex bacterium reveals potential for thriving in complex environments.</title>
        <authorList>
            <person name="Sirota-Madi A."/>
            <person name="Olender T."/>
            <person name="Helman Y."/>
            <person name="Ingham C."/>
            <person name="Brainis I."/>
            <person name="Roth D."/>
            <person name="Hagi E."/>
            <person name="Brodsky L."/>
            <person name="Leshkowitz D."/>
            <person name="Galatenko V."/>
            <person name="Nikolaev V."/>
            <person name="Mugasimangalam R.C."/>
            <person name="Bransburg-Zabary S."/>
            <person name="Gutnick D.L."/>
            <person name="Lancet D."/>
            <person name="Ben-Jacob E."/>
        </authorList>
    </citation>
    <scope>NUCLEOTIDE SEQUENCE [LARGE SCALE GENOMIC DNA]</scope>
    <source>
        <strain evidence="9 10">V453</strain>
    </source>
</reference>
<feature type="chain" id="PRO_5038683572" description="Putative aliphatic sulfonates-binding protein" evidence="7">
    <location>
        <begin position="21"/>
        <end position="339"/>
    </location>
</feature>
<evidence type="ECO:0000256" key="3">
    <source>
        <dbReference type="ARBA" id="ARBA00022448"/>
    </source>
</evidence>
<keyword evidence="10" id="KW-1185">Reference proteome</keyword>
<evidence type="ECO:0000256" key="2">
    <source>
        <dbReference type="ARBA" id="ARBA00010742"/>
    </source>
</evidence>
<comment type="subcellular location">
    <subcellularLocation>
        <location evidence="1">Periplasm</location>
    </subcellularLocation>
</comment>
<dbReference type="KEGG" id="pvo:PVOR_20774"/>
<evidence type="ECO:0000313" key="10">
    <source>
        <dbReference type="Proteomes" id="UP000003094"/>
    </source>
</evidence>
<evidence type="ECO:0000256" key="5">
    <source>
        <dbReference type="ARBA" id="ARBA00055538"/>
    </source>
</evidence>
<dbReference type="GO" id="GO:0042597">
    <property type="term" value="C:periplasmic space"/>
    <property type="evidence" value="ECO:0007669"/>
    <property type="project" value="UniProtKB-SubCell"/>
</dbReference>
<protein>
    <recommendedName>
        <fullName evidence="6">Putative aliphatic sulfonates-binding protein</fullName>
    </recommendedName>
</protein>
<dbReference type="InterPro" id="IPR010067">
    <property type="entry name" value="ABC_SsuA_sub-bd"/>
</dbReference>
<dbReference type="InterPro" id="IPR001638">
    <property type="entry name" value="Solute-binding_3/MltF_N"/>
</dbReference>
<dbReference type="PROSITE" id="PS51257">
    <property type="entry name" value="PROKAR_LIPOPROTEIN"/>
    <property type="match status" value="1"/>
</dbReference>
<comment type="caution">
    <text evidence="9">The sequence shown here is derived from an EMBL/GenBank/DDBJ whole genome shotgun (WGS) entry which is preliminary data.</text>
</comment>
<evidence type="ECO:0000259" key="8">
    <source>
        <dbReference type="SMART" id="SM00062"/>
    </source>
</evidence>
<accession>A0A2R9SQY6</accession>
<dbReference type="RefSeq" id="WP_006210967.1">
    <property type="nucleotide sequence ID" value="NZ_ADHJ01000037.1"/>
</dbReference>
<dbReference type="EMBL" id="ADHJ01000037">
    <property type="protein sequence ID" value="EFU39766.1"/>
    <property type="molecule type" value="Genomic_DNA"/>
</dbReference>
<gene>
    <name evidence="9" type="ORF">PVOR_20774</name>
</gene>
<dbReference type="SUPFAM" id="SSF53850">
    <property type="entry name" value="Periplasmic binding protein-like II"/>
    <property type="match status" value="1"/>
</dbReference>
<proteinExistence type="inferred from homology"/>
<dbReference type="FunFam" id="3.40.190.10:FF:000050">
    <property type="entry name" value="Sulfonate ABC transporter substrate-binding protein"/>
    <property type="match status" value="1"/>
</dbReference>
<dbReference type="Pfam" id="PF09084">
    <property type="entry name" value="NMT1"/>
    <property type="match status" value="1"/>
</dbReference>
<dbReference type="SMART" id="SM00062">
    <property type="entry name" value="PBPb"/>
    <property type="match status" value="1"/>
</dbReference>
<dbReference type="Proteomes" id="UP000003094">
    <property type="component" value="Unassembled WGS sequence"/>
</dbReference>
<evidence type="ECO:0000256" key="6">
    <source>
        <dbReference type="ARBA" id="ARBA00070228"/>
    </source>
</evidence>
<dbReference type="GO" id="GO:0016020">
    <property type="term" value="C:membrane"/>
    <property type="evidence" value="ECO:0007669"/>
    <property type="project" value="InterPro"/>
</dbReference>
<evidence type="ECO:0000313" key="9">
    <source>
        <dbReference type="EMBL" id="EFU39766.1"/>
    </source>
</evidence>
<dbReference type="GO" id="GO:0042626">
    <property type="term" value="F:ATPase-coupled transmembrane transporter activity"/>
    <property type="evidence" value="ECO:0007669"/>
    <property type="project" value="InterPro"/>
</dbReference>
<dbReference type="AlphaFoldDB" id="A0A2R9SQY6"/>
<dbReference type="InterPro" id="IPR015168">
    <property type="entry name" value="SsuA/THI5"/>
</dbReference>
<comment type="similarity">
    <text evidence="2">Belongs to the bacterial solute-binding protein SsuA/TauA family.</text>
</comment>
<evidence type="ECO:0000256" key="7">
    <source>
        <dbReference type="SAM" id="SignalP"/>
    </source>
</evidence>
<dbReference type="NCBIfam" id="TIGR01728">
    <property type="entry name" value="SsuA_fam"/>
    <property type="match status" value="1"/>
</dbReference>
<sequence length="339" mass="37226">MRPMNKKVVFILLFIISVLASGCASTDSQSKTRAVEKGADGQYGDLIVRLGVQGSGGLFGKAREEGWFEEEFGKLGVKVEWAEFQSGPPMTEAMASNRLDFAGLGNMPIIAAQAADIPFKVISQSLHGQKNVAIIVPPDSTAQSLSDLKGKKVAVTKGSNAFNFLYRGLADAGVKVSDIEIIQLQPDEAQPAFESGGVEAWATWDPYITLNTLTGKGKVLADGEQLGVLSPSFNIVRKDFAEQYPDLVTLYLKVLNQTLAWEKENEAEALKRYADERGVPQEVIQGTFDRSRSINIPVTDEIIAEQQKTADFQFEQKTIRKKIQVKEVFDNQYIEAVSK</sequence>
<feature type="signal peptide" evidence="7">
    <location>
        <begin position="1"/>
        <end position="20"/>
    </location>
</feature>